<evidence type="ECO:0000313" key="1">
    <source>
        <dbReference type="EnsemblPlants" id="QL03p070033:mrna:CDS:1"/>
    </source>
</evidence>
<organism evidence="1 2">
    <name type="scientific">Quercus lobata</name>
    <name type="common">Valley oak</name>
    <dbReference type="NCBI Taxonomy" id="97700"/>
    <lineage>
        <taxon>Eukaryota</taxon>
        <taxon>Viridiplantae</taxon>
        <taxon>Streptophyta</taxon>
        <taxon>Embryophyta</taxon>
        <taxon>Tracheophyta</taxon>
        <taxon>Spermatophyta</taxon>
        <taxon>Magnoliopsida</taxon>
        <taxon>eudicotyledons</taxon>
        <taxon>Gunneridae</taxon>
        <taxon>Pentapetalae</taxon>
        <taxon>rosids</taxon>
        <taxon>fabids</taxon>
        <taxon>Fagales</taxon>
        <taxon>Fagaceae</taxon>
        <taxon>Quercus</taxon>
    </lineage>
</organism>
<dbReference type="Gramene" id="QL03p070033:mrna">
    <property type="protein sequence ID" value="QL03p070033:mrna:CDS:1"/>
    <property type="gene ID" value="QL03p070033"/>
</dbReference>
<dbReference type="Gene3D" id="1.25.10.10">
    <property type="entry name" value="Leucine-rich Repeat Variant"/>
    <property type="match status" value="1"/>
</dbReference>
<dbReference type="Proteomes" id="UP000594261">
    <property type="component" value="Chromosome 3"/>
</dbReference>
<reference evidence="1 2" key="1">
    <citation type="journal article" date="2016" name="G3 (Bethesda)">
        <title>First Draft Assembly and Annotation of the Genome of a California Endemic Oak Quercus lobata Nee (Fagaceae).</title>
        <authorList>
            <person name="Sork V.L."/>
            <person name="Fitz-Gibbon S.T."/>
            <person name="Puiu D."/>
            <person name="Crepeau M."/>
            <person name="Gugger P.F."/>
            <person name="Sherman R."/>
            <person name="Stevens K."/>
            <person name="Langley C.H."/>
            <person name="Pellegrini M."/>
            <person name="Salzberg S.L."/>
        </authorList>
    </citation>
    <scope>NUCLEOTIDE SEQUENCE [LARGE SCALE GENOMIC DNA]</scope>
    <source>
        <strain evidence="1 2">cv. SW786</strain>
    </source>
</reference>
<protein>
    <submittedName>
        <fullName evidence="1">Uncharacterized protein</fullName>
    </submittedName>
</protein>
<dbReference type="InterPro" id="IPR016024">
    <property type="entry name" value="ARM-type_fold"/>
</dbReference>
<keyword evidence="2" id="KW-1185">Reference proteome</keyword>
<dbReference type="EMBL" id="LRBV02000003">
    <property type="status" value="NOT_ANNOTATED_CDS"/>
    <property type="molecule type" value="Genomic_DNA"/>
</dbReference>
<evidence type="ECO:0000313" key="2">
    <source>
        <dbReference type="Proteomes" id="UP000594261"/>
    </source>
</evidence>
<dbReference type="SUPFAM" id="SSF48371">
    <property type="entry name" value="ARM repeat"/>
    <property type="match status" value="1"/>
</dbReference>
<dbReference type="InParanoid" id="A0A7N2LBR9"/>
<sequence>MGLLENIVSSSENALCEIASTHGVICAMVETMEDGSPQCKEHAVGIRLLLCQSNKERYRGLILREGVMPGLLQMSVHGTWRAKDMARELLLLLRDC</sequence>
<dbReference type="EnsemblPlants" id="QL03p070033:mrna">
    <property type="protein sequence ID" value="QL03p070033:mrna:CDS:1"/>
    <property type="gene ID" value="QL03p070033"/>
</dbReference>
<proteinExistence type="predicted"/>
<name>A0A7N2LBR9_QUELO</name>
<reference evidence="1" key="2">
    <citation type="submission" date="2021-01" db="UniProtKB">
        <authorList>
            <consortium name="EnsemblPlants"/>
        </authorList>
    </citation>
    <scope>IDENTIFICATION</scope>
</reference>
<dbReference type="InterPro" id="IPR011989">
    <property type="entry name" value="ARM-like"/>
</dbReference>
<accession>A0A7N2LBR9</accession>
<dbReference type="AlphaFoldDB" id="A0A7N2LBR9"/>